<reference evidence="3" key="1">
    <citation type="journal article" date="2021" name="PeerJ">
        <title>Extensive microbial diversity within the chicken gut microbiome revealed by metagenomics and culture.</title>
        <authorList>
            <person name="Gilroy R."/>
            <person name="Ravi A."/>
            <person name="Getino M."/>
            <person name="Pursley I."/>
            <person name="Horton D.L."/>
            <person name="Alikhan N.F."/>
            <person name="Baker D."/>
            <person name="Gharbi K."/>
            <person name="Hall N."/>
            <person name="Watson M."/>
            <person name="Adriaenssens E.M."/>
            <person name="Foster-Nyarko E."/>
            <person name="Jarju S."/>
            <person name="Secka A."/>
            <person name="Antonio M."/>
            <person name="Oren A."/>
            <person name="Chaudhuri R.R."/>
            <person name="La Ragione R."/>
            <person name="Hildebrand F."/>
            <person name="Pallen M.J."/>
        </authorList>
    </citation>
    <scope>NUCLEOTIDE SEQUENCE</scope>
    <source>
        <strain evidence="3">CHK193-4272</strain>
    </source>
</reference>
<comment type="cofactor">
    <cofactor evidence="1">
        <name>Fe(3+)</name>
        <dbReference type="ChEBI" id="CHEBI:29034"/>
    </cofactor>
</comment>
<dbReference type="EMBL" id="DXIE01000022">
    <property type="protein sequence ID" value="HIV61820.1"/>
    <property type="molecule type" value="Genomic_DNA"/>
</dbReference>
<dbReference type="InterPro" id="IPR012347">
    <property type="entry name" value="Ferritin-like"/>
</dbReference>
<dbReference type="GO" id="GO:0046872">
    <property type="term" value="F:metal ion binding"/>
    <property type="evidence" value="ECO:0007669"/>
    <property type="project" value="InterPro"/>
</dbReference>
<dbReference type="Proteomes" id="UP000886808">
    <property type="component" value="Unassembled WGS sequence"/>
</dbReference>
<organism evidence="3 4">
    <name type="scientific">Candidatus Butyricicoccus avistercoris</name>
    <dbReference type="NCBI Taxonomy" id="2838518"/>
    <lineage>
        <taxon>Bacteria</taxon>
        <taxon>Bacillati</taxon>
        <taxon>Bacillota</taxon>
        <taxon>Clostridia</taxon>
        <taxon>Eubacteriales</taxon>
        <taxon>Butyricicoccaceae</taxon>
        <taxon>Butyricicoccus</taxon>
    </lineage>
</organism>
<protein>
    <submittedName>
        <fullName evidence="3">Rubrerythrin family protein</fullName>
    </submittedName>
</protein>
<comment type="caution">
    <text evidence="3">The sequence shown here is derived from an EMBL/GenBank/DDBJ whole genome shotgun (WGS) entry which is preliminary data.</text>
</comment>
<dbReference type="GO" id="GO:0016491">
    <property type="term" value="F:oxidoreductase activity"/>
    <property type="evidence" value="ECO:0007669"/>
    <property type="project" value="InterPro"/>
</dbReference>
<evidence type="ECO:0000313" key="4">
    <source>
        <dbReference type="Proteomes" id="UP000886808"/>
    </source>
</evidence>
<gene>
    <name evidence="3" type="ORF">H9746_03095</name>
</gene>
<accession>A0A9D1PHN4</accession>
<dbReference type="SUPFAM" id="SSF47240">
    <property type="entry name" value="Ferritin-like"/>
    <property type="match status" value="1"/>
</dbReference>
<evidence type="ECO:0000256" key="1">
    <source>
        <dbReference type="ARBA" id="ARBA00001965"/>
    </source>
</evidence>
<dbReference type="Pfam" id="PF02915">
    <property type="entry name" value="Rubrerythrin"/>
    <property type="match status" value="1"/>
</dbReference>
<evidence type="ECO:0000259" key="2">
    <source>
        <dbReference type="PROSITE" id="PS50905"/>
    </source>
</evidence>
<dbReference type="InterPro" id="IPR052364">
    <property type="entry name" value="Rubrerythrin"/>
</dbReference>
<dbReference type="PROSITE" id="PS50905">
    <property type="entry name" value="FERRITIN_LIKE"/>
    <property type="match status" value="1"/>
</dbReference>
<proteinExistence type="predicted"/>
<dbReference type="Gene3D" id="1.20.1260.10">
    <property type="match status" value="1"/>
</dbReference>
<feature type="domain" description="Ferritin-like diiron" evidence="2">
    <location>
        <begin position="2"/>
        <end position="132"/>
    </location>
</feature>
<dbReference type="CDD" id="cd01041">
    <property type="entry name" value="Rubrerythrin"/>
    <property type="match status" value="1"/>
</dbReference>
<dbReference type="InterPro" id="IPR009078">
    <property type="entry name" value="Ferritin-like_SF"/>
</dbReference>
<evidence type="ECO:0000313" key="3">
    <source>
        <dbReference type="EMBL" id="HIV61820.1"/>
    </source>
</evidence>
<dbReference type="PANTHER" id="PTHR43865">
    <property type="entry name" value="RUBRERYTHRIN-RELATED"/>
    <property type="match status" value="1"/>
</dbReference>
<sequence length="187" mass="21180">MNIKGSQTEKNLLAAFSGESMARNKYLFFAEQARKEGNTEVADLFERMAQNEGIHGKMLFQRLNGVKDSATNLQSAIAGEYGEWTSMYPDFAKKAREEGFEEIAMLFDNIAKIEKDHEFRFMTALSKLYAKDKTPIEEAPKKERTVTATGYRCVFCGAIFEERPDVCSVCEAIGSFEKTTYQKTISE</sequence>
<dbReference type="PANTHER" id="PTHR43865:SF1">
    <property type="entry name" value="RUBRERYTHRIN-RELATED"/>
    <property type="match status" value="1"/>
</dbReference>
<dbReference type="InterPro" id="IPR003251">
    <property type="entry name" value="Rr_diiron-bd_dom"/>
</dbReference>
<dbReference type="InterPro" id="IPR009040">
    <property type="entry name" value="Ferritin-like_diiron"/>
</dbReference>
<name>A0A9D1PHN4_9FIRM</name>
<reference evidence="3" key="2">
    <citation type="submission" date="2021-04" db="EMBL/GenBank/DDBJ databases">
        <authorList>
            <person name="Gilroy R."/>
        </authorList>
    </citation>
    <scope>NUCLEOTIDE SEQUENCE</scope>
    <source>
        <strain evidence="3">CHK193-4272</strain>
    </source>
</reference>
<dbReference type="AlphaFoldDB" id="A0A9D1PHN4"/>